<proteinExistence type="predicted"/>
<keyword evidence="2" id="KW-1185">Reference proteome</keyword>
<dbReference type="Proteomes" id="UP000262939">
    <property type="component" value="Unassembled WGS sequence"/>
</dbReference>
<protein>
    <submittedName>
        <fullName evidence="1">Uncharacterized protein</fullName>
    </submittedName>
</protein>
<dbReference type="AlphaFoldDB" id="A0A372L746"/>
<reference evidence="1 2" key="1">
    <citation type="submission" date="2018-08" db="EMBL/GenBank/DDBJ databases">
        <title>Bacillus chawlae sp. nov., Bacillus glennii sp. nov., and Bacillus saganii sp. nov. Isolated from the Vehicle Assembly Building at Kennedy Space Center where the Viking Spacecraft were Assembled.</title>
        <authorList>
            <person name="Seuylemezian A."/>
            <person name="Vaishampayan P."/>
        </authorList>
    </citation>
    <scope>NUCLEOTIDE SEQUENCE [LARGE SCALE GENOMIC DNA]</scope>
    <source>
        <strain evidence="1 2">V44-8</strain>
    </source>
</reference>
<evidence type="ECO:0000313" key="2">
    <source>
        <dbReference type="Proteomes" id="UP000262939"/>
    </source>
</evidence>
<gene>
    <name evidence="1" type="ORF">D0466_19560</name>
</gene>
<accession>A0A372L746</accession>
<evidence type="ECO:0000313" key="1">
    <source>
        <dbReference type="EMBL" id="RFU61026.1"/>
    </source>
</evidence>
<dbReference type="EMBL" id="QVTD01000018">
    <property type="protein sequence ID" value="RFU61026.1"/>
    <property type="molecule type" value="Genomic_DNA"/>
</dbReference>
<name>A0A372L746_9BACI</name>
<sequence length="60" mass="6728">MHLSSVKMSESHIIDVNRNVGYDKLMPLQFICQGSNFSILEKGERDSTFEAPGLSMYGFA</sequence>
<organism evidence="1 2">
    <name type="scientific">Peribacillus glennii</name>
    <dbReference type="NCBI Taxonomy" id="2303991"/>
    <lineage>
        <taxon>Bacteria</taxon>
        <taxon>Bacillati</taxon>
        <taxon>Bacillota</taxon>
        <taxon>Bacilli</taxon>
        <taxon>Bacillales</taxon>
        <taxon>Bacillaceae</taxon>
        <taxon>Peribacillus</taxon>
    </lineage>
</organism>
<comment type="caution">
    <text evidence="1">The sequence shown here is derived from an EMBL/GenBank/DDBJ whole genome shotgun (WGS) entry which is preliminary data.</text>
</comment>